<organism evidence="5 6">
    <name type="scientific">Lacisediminihabitans changchengi</name>
    <dbReference type="NCBI Taxonomy" id="2787634"/>
    <lineage>
        <taxon>Bacteria</taxon>
        <taxon>Bacillati</taxon>
        <taxon>Actinomycetota</taxon>
        <taxon>Actinomycetes</taxon>
        <taxon>Micrococcales</taxon>
        <taxon>Microbacteriaceae</taxon>
        <taxon>Lacisediminihabitans</taxon>
    </lineage>
</organism>
<dbReference type="EMBL" id="JAEPES010000001">
    <property type="protein sequence ID" value="MBK4346546.1"/>
    <property type="molecule type" value="Genomic_DNA"/>
</dbReference>
<dbReference type="RefSeq" id="WP_200554871.1">
    <property type="nucleotide sequence ID" value="NZ_JAEPES010000001.1"/>
</dbReference>
<gene>
    <name evidence="5" type="ORF">IV501_02760</name>
</gene>
<dbReference type="GO" id="GO:0016491">
    <property type="term" value="F:oxidoreductase activity"/>
    <property type="evidence" value="ECO:0007669"/>
    <property type="project" value="UniProtKB-KW"/>
</dbReference>
<keyword evidence="6" id="KW-1185">Reference proteome</keyword>
<comment type="caution">
    <text evidence="5">The sequence shown here is derived from an EMBL/GenBank/DDBJ whole genome shotgun (WGS) entry which is preliminary data.</text>
</comment>
<dbReference type="Proteomes" id="UP000636458">
    <property type="component" value="Unassembled WGS sequence"/>
</dbReference>
<evidence type="ECO:0000313" key="5">
    <source>
        <dbReference type="EMBL" id="MBK4346546.1"/>
    </source>
</evidence>
<keyword evidence="2" id="KW-0560">Oxidoreductase</keyword>
<dbReference type="Pfam" id="PF00106">
    <property type="entry name" value="adh_short"/>
    <property type="match status" value="1"/>
</dbReference>
<dbReference type="InterPro" id="IPR036291">
    <property type="entry name" value="NAD(P)-bd_dom_sf"/>
</dbReference>
<feature type="region of interest" description="Disordered" evidence="4">
    <location>
        <begin position="250"/>
        <end position="286"/>
    </location>
</feature>
<evidence type="ECO:0000256" key="1">
    <source>
        <dbReference type="ARBA" id="ARBA00006484"/>
    </source>
</evidence>
<proteinExistence type="inferred from homology"/>
<name>A0A934W276_9MICO</name>
<feature type="compositionally biased region" description="Low complexity" evidence="4">
    <location>
        <begin position="268"/>
        <end position="286"/>
    </location>
</feature>
<evidence type="ECO:0000256" key="4">
    <source>
        <dbReference type="SAM" id="MobiDB-lite"/>
    </source>
</evidence>
<reference evidence="5" key="1">
    <citation type="submission" date="2021-01" db="EMBL/GenBank/DDBJ databases">
        <title>Lacisediminihabitans sp. nov. strain G11-30, isolated from Antarctic Soil.</title>
        <authorList>
            <person name="Li J."/>
        </authorList>
    </citation>
    <scope>NUCLEOTIDE SEQUENCE</scope>
    <source>
        <strain evidence="5">G11-30</strain>
    </source>
</reference>
<evidence type="ECO:0000313" key="6">
    <source>
        <dbReference type="Proteomes" id="UP000636458"/>
    </source>
</evidence>
<dbReference type="CDD" id="cd05233">
    <property type="entry name" value="SDR_c"/>
    <property type="match status" value="1"/>
</dbReference>
<evidence type="ECO:0000256" key="2">
    <source>
        <dbReference type="ARBA" id="ARBA00023002"/>
    </source>
</evidence>
<dbReference type="PIRSF" id="PIRSF000126">
    <property type="entry name" value="11-beta-HSD1"/>
    <property type="match status" value="1"/>
</dbReference>
<comment type="similarity">
    <text evidence="1 3">Belongs to the short-chain dehydrogenases/reductases (SDR) family.</text>
</comment>
<protein>
    <submittedName>
        <fullName evidence="5">SDR family NAD(P)-dependent oxidoreductase</fullName>
    </submittedName>
</protein>
<dbReference type="Gene3D" id="3.40.50.720">
    <property type="entry name" value="NAD(P)-binding Rossmann-like Domain"/>
    <property type="match status" value="1"/>
</dbReference>
<dbReference type="GO" id="GO:0016020">
    <property type="term" value="C:membrane"/>
    <property type="evidence" value="ECO:0007669"/>
    <property type="project" value="TreeGrafter"/>
</dbReference>
<dbReference type="PANTHER" id="PTHR44196">
    <property type="entry name" value="DEHYDROGENASE/REDUCTASE SDR FAMILY MEMBER 7B"/>
    <property type="match status" value="1"/>
</dbReference>
<dbReference type="InterPro" id="IPR002347">
    <property type="entry name" value="SDR_fam"/>
</dbReference>
<dbReference type="AlphaFoldDB" id="A0A934W276"/>
<dbReference type="PANTHER" id="PTHR44196:SF2">
    <property type="entry name" value="SHORT-CHAIN DEHYDROGENASE-RELATED"/>
    <property type="match status" value="1"/>
</dbReference>
<dbReference type="PRINTS" id="PR00080">
    <property type="entry name" value="SDRFAMILY"/>
</dbReference>
<evidence type="ECO:0000256" key="3">
    <source>
        <dbReference type="RuleBase" id="RU000363"/>
    </source>
</evidence>
<accession>A0A934W276</accession>
<dbReference type="SUPFAM" id="SSF51735">
    <property type="entry name" value="NAD(P)-binding Rossmann-fold domains"/>
    <property type="match status" value="1"/>
</dbReference>
<dbReference type="PRINTS" id="PR00081">
    <property type="entry name" value="GDHRDH"/>
</dbReference>
<sequence>MATALITGGTSGIGAQFARSLAARGFDLVLVARDSARLDAMAATLHADSGIQVEVLSADLSKRADVDRVAARLEDAEHPIEYLVNNAGFGVHTKLLDRDTTAHELAFDVMGLAVLLLGGAAGRAMRERGHGTILNVSSTAGFITMGSYSAIKAWVTSYTEGLAVELRGTGVHVTALCPGWVRTEFHKRAGIRVGSIPGPLWIDVEPLVETALRDAERGTVISIPTVRFKALMWFARHAPKSAIRRVSAAISSSRSSSNTDATHPVAPSGPNSTGPSTTVGTTGEGH</sequence>